<dbReference type="AlphaFoldDB" id="Q1K3Y8"/>
<reference evidence="1" key="1">
    <citation type="submission" date="2006-05" db="EMBL/GenBank/DDBJ databases">
        <title>Annotation of the draft genome assembly of Desulfuromonas acetoxidans DSM 684.</title>
        <authorList>
            <consortium name="US DOE Joint Genome Institute (JGI-ORNL)"/>
            <person name="Larimer F."/>
            <person name="Land M."/>
            <person name="Hauser L."/>
        </authorList>
    </citation>
    <scope>NUCLEOTIDE SEQUENCE [LARGE SCALE GENOMIC DNA]</scope>
    <source>
        <strain evidence="1">DSM 684</strain>
    </source>
</reference>
<name>Q1K3Y8_DESA6</name>
<evidence type="ECO:0000313" key="2">
    <source>
        <dbReference type="Proteomes" id="UP000005695"/>
    </source>
</evidence>
<reference evidence="1" key="2">
    <citation type="submission" date="2006-05" db="EMBL/GenBank/DDBJ databases">
        <title>Sequencing of the draft genome and assembly of Desulfuromonas acetoxidans DSM 684.</title>
        <authorList>
            <consortium name="US DOE Joint Genome Institute (JGI-PGF)"/>
            <person name="Copeland A."/>
            <person name="Lucas S."/>
            <person name="Lapidus A."/>
            <person name="Barry K."/>
            <person name="Detter J.C."/>
            <person name="Glavina del Rio T."/>
            <person name="Hammon N."/>
            <person name="Israni S."/>
            <person name="Dalin E."/>
            <person name="Tice H."/>
            <person name="Bruce D."/>
            <person name="Pitluck S."/>
            <person name="Richardson P."/>
        </authorList>
    </citation>
    <scope>NUCLEOTIDE SEQUENCE [LARGE SCALE GENOMIC DNA]</scope>
    <source>
        <strain evidence="1">DSM 684</strain>
    </source>
</reference>
<sequence>MTCVFSQSVPNVVAENFRFKYVDVDHFLMEEIYRLRYQVYCVERGFECLEDHPGGLEMDIYDRYSNHFCVVSTKSEKIIGTVRLILDSSIGLPIERHCVLDEKKKYAGAPTKIGEISRLAVSKHFRRTEISRVLGELQNIDLKGFDQVERIKHSLEEYLIVGLYQCLYHHSLKLGLTHWYAVMTEGVYALLRQWGVVWTQVGEETDYHGRRIPYLAEIEKNEQSVSLSNPQLLELPNGWEA</sequence>
<dbReference type="EMBL" id="AAEW02000001">
    <property type="protein sequence ID" value="EAT17315.1"/>
    <property type="molecule type" value="Genomic_DNA"/>
</dbReference>
<dbReference type="SUPFAM" id="SSF55729">
    <property type="entry name" value="Acyl-CoA N-acyltransferases (Nat)"/>
    <property type="match status" value="1"/>
</dbReference>
<dbReference type="OrthoDB" id="5414373at2"/>
<protein>
    <recommendedName>
        <fullName evidence="3">PEP-CTERM/exosortase system-associated acyltransferase</fullName>
    </recommendedName>
</protein>
<dbReference type="Pfam" id="PF13444">
    <property type="entry name" value="Acetyltransf_5"/>
    <property type="match status" value="1"/>
</dbReference>
<proteinExistence type="predicted"/>
<organism evidence="1 2">
    <name type="scientific">Desulfuromonas acetoxidans (strain DSM 684 / 11070)</name>
    <dbReference type="NCBI Taxonomy" id="281689"/>
    <lineage>
        <taxon>Bacteria</taxon>
        <taxon>Pseudomonadati</taxon>
        <taxon>Thermodesulfobacteriota</taxon>
        <taxon>Desulfuromonadia</taxon>
        <taxon>Desulfuromonadales</taxon>
        <taxon>Desulfuromonadaceae</taxon>
        <taxon>Desulfuromonas</taxon>
    </lineage>
</organism>
<gene>
    <name evidence="1" type="ORF">Dace_3181</name>
</gene>
<dbReference type="Gene3D" id="3.40.630.30">
    <property type="match status" value="1"/>
</dbReference>
<dbReference type="Proteomes" id="UP000005695">
    <property type="component" value="Unassembled WGS sequence"/>
</dbReference>
<dbReference type="InterPro" id="IPR022484">
    <property type="entry name" value="PEP-CTERM/exosrtase_acylTfrase"/>
</dbReference>
<dbReference type="RefSeq" id="WP_005997594.1">
    <property type="nucleotide sequence ID" value="NZ_AAEW02000001.1"/>
</dbReference>
<comment type="caution">
    <text evidence="1">The sequence shown here is derived from an EMBL/GenBank/DDBJ whole genome shotgun (WGS) entry which is preliminary data.</text>
</comment>
<evidence type="ECO:0000313" key="1">
    <source>
        <dbReference type="EMBL" id="EAT17315.1"/>
    </source>
</evidence>
<evidence type="ECO:0008006" key="3">
    <source>
        <dbReference type="Google" id="ProtNLM"/>
    </source>
</evidence>
<keyword evidence="2" id="KW-1185">Reference proteome</keyword>
<dbReference type="NCBIfam" id="TIGR03694">
    <property type="entry name" value="exosort_acyl"/>
    <property type="match status" value="1"/>
</dbReference>
<accession>Q1K3Y8</accession>
<dbReference type="InterPro" id="IPR016181">
    <property type="entry name" value="Acyl_CoA_acyltransferase"/>
</dbReference>